<feature type="transmembrane region" description="Helical" evidence="1">
    <location>
        <begin position="62"/>
        <end position="80"/>
    </location>
</feature>
<dbReference type="PANTHER" id="PTHR37314:SF4">
    <property type="entry name" value="UPF0700 TRANSMEMBRANE PROTEIN YOAK"/>
    <property type="match status" value="1"/>
</dbReference>
<dbReference type="Proteomes" id="UP000285832">
    <property type="component" value="Unassembled WGS sequence"/>
</dbReference>
<feature type="transmembrane region" description="Helical" evidence="1">
    <location>
        <begin position="92"/>
        <end position="111"/>
    </location>
</feature>
<dbReference type="EMBL" id="QSQN01000005">
    <property type="protein sequence ID" value="RGK41982.1"/>
    <property type="molecule type" value="Genomic_DNA"/>
</dbReference>
<gene>
    <name evidence="3" type="ORF">DW116_02925</name>
    <name evidence="2" type="ORF">DXD17_02865</name>
</gene>
<dbReference type="RefSeq" id="WP_005613122.1">
    <property type="nucleotide sequence ID" value="NZ_CABKOA010000004.1"/>
</dbReference>
<dbReference type="EMBL" id="QRMI01000005">
    <property type="protein sequence ID" value="RHJ63276.1"/>
    <property type="molecule type" value="Genomic_DNA"/>
</dbReference>
<reference evidence="4 5" key="1">
    <citation type="submission" date="2018-08" db="EMBL/GenBank/DDBJ databases">
        <title>A genome reference for cultivated species of the human gut microbiota.</title>
        <authorList>
            <person name="Zou Y."/>
            <person name="Xue W."/>
            <person name="Luo G."/>
        </authorList>
    </citation>
    <scope>NUCLEOTIDE SEQUENCE [LARGE SCALE GENOMIC DNA]</scope>
    <source>
        <strain evidence="3 5">AM09-9</strain>
        <strain evidence="2 4">TF11-7</strain>
    </source>
</reference>
<keyword evidence="1" id="KW-0812">Transmembrane</keyword>
<name>A0A3E4LY19_9FIRM</name>
<keyword evidence="1" id="KW-1133">Transmembrane helix</keyword>
<accession>A0A3E4LY19</accession>
<evidence type="ECO:0000313" key="4">
    <source>
        <dbReference type="Proteomes" id="UP000260793"/>
    </source>
</evidence>
<dbReference type="PANTHER" id="PTHR37314">
    <property type="entry name" value="SLR0142 PROTEIN"/>
    <property type="match status" value="1"/>
</dbReference>
<comment type="caution">
    <text evidence="2">The sequence shown here is derived from an EMBL/GenBank/DDBJ whole genome shotgun (WGS) entry which is preliminary data.</text>
</comment>
<sequence>MKHSMQISESIGLGTILALSGGFMDAYSYIERGKVFANAQTGNMLLFGVNLSEGNYQTMLNYLFPVLAFALGIALADTVRTKEPNLLHWRQISVLTEALILIAVSFFPTTLNLPANSLTSFACGIQVESFRKIHGQGIATTMCIGNLRSGTENLHHYLHTKERKFLDSSLLYYGIIICFIIGAVIGNAVVRILHEKAILGCSFLLFVAFLIMFIDREKELRENSVS</sequence>
<evidence type="ECO:0000256" key="1">
    <source>
        <dbReference type="SAM" id="Phobius"/>
    </source>
</evidence>
<dbReference type="Pfam" id="PF06912">
    <property type="entry name" value="DUF1275"/>
    <property type="match status" value="1"/>
</dbReference>
<protein>
    <submittedName>
        <fullName evidence="2">DUF1275 domain-containing protein</fullName>
    </submittedName>
</protein>
<feature type="transmembrane region" description="Helical" evidence="1">
    <location>
        <begin position="197"/>
        <end position="214"/>
    </location>
</feature>
<feature type="transmembrane region" description="Helical" evidence="1">
    <location>
        <begin position="12"/>
        <end position="30"/>
    </location>
</feature>
<evidence type="ECO:0000313" key="5">
    <source>
        <dbReference type="Proteomes" id="UP000285832"/>
    </source>
</evidence>
<proteinExistence type="predicted"/>
<organism evidence="2 4">
    <name type="scientific">[Ruminococcus] lactaris</name>
    <dbReference type="NCBI Taxonomy" id="46228"/>
    <lineage>
        <taxon>Bacteria</taxon>
        <taxon>Bacillati</taxon>
        <taxon>Bacillota</taxon>
        <taxon>Clostridia</taxon>
        <taxon>Lachnospirales</taxon>
        <taxon>Lachnospiraceae</taxon>
        <taxon>Mediterraneibacter</taxon>
    </lineage>
</organism>
<dbReference type="Proteomes" id="UP000260793">
    <property type="component" value="Unassembled WGS sequence"/>
</dbReference>
<dbReference type="AlphaFoldDB" id="A0A3E4LY19"/>
<keyword evidence="1" id="KW-0472">Membrane</keyword>
<evidence type="ECO:0000313" key="3">
    <source>
        <dbReference type="EMBL" id="RHJ63276.1"/>
    </source>
</evidence>
<evidence type="ECO:0000313" key="2">
    <source>
        <dbReference type="EMBL" id="RGK41982.1"/>
    </source>
</evidence>
<feature type="transmembrane region" description="Helical" evidence="1">
    <location>
        <begin position="170"/>
        <end position="190"/>
    </location>
</feature>
<dbReference type="InterPro" id="IPR010699">
    <property type="entry name" value="DUF1275"/>
</dbReference>
<dbReference type="GeneID" id="77334728"/>